<dbReference type="SUPFAM" id="SSF160481">
    <property type="entry name" value="BRK domain-like"/>
    <property type="match status" value="1"/>
</dbReference>
<dbReference type="PANTHER" id="PTHR11477">
    <property type="entry name" value="TRANSCRIPTION FACTOR S-II ZINC FINGER DOMAIN-CONTAINING PROTEIN"/>
    <property type="match status" value="1"/>
</dbReference>
<keyword evidence="4" id="KW-0862">Zinc</keyword>
<feature type="region of interest" description="Disordered" evidence="9">
    <location>
        <begin position="1867"/>
        <end position="1905"/>
    </location>
</feature>
<dbReference type="InterPro" id="IPR019787">
    <property type="entry name" value="Znf_PHD-finger"/>
</dbReference>
<dbReference type="InterPro" id="IPR019786">
    <property type="entry name" value="Zinc_finger_PHD-type_CS"/>
</dbReference>
<dbReference type="InterPro" id="IPR003618">
    <property type="entry name" value="TFIIS_cen_dom"/>
</dbReference>
<feature type="domain" description="TFIIS central" evidence="11">
    <location>
        <begin position="1047"/>
        <end position="1167"/>
    </location>
</feature>
<feature type="region of interest" description="Disordered" evidence="9">
    <location>
        <begin position="1185"/>
        <end position="1302"/>
    </location>
</feature>
<dbReference type="CDD" id="cd15552">
    <property type="entry name" value="PHD_PHF3_like"/>
    <property type="match status" value="1"/>
</dbReference>
<keyword evidence="13" id="KW-1185">Reference proteome</keyword>
<evidence type="ECO:0000259" key="10">
    <source>
        <dbReference type="PROSITE" id="PS50016"/>
    </source>
</evidence>
<dbReference type="Gene3D" id="3.30.40.10">
    <property type="entry name" value="Zinc/RING finger domain, C3HC4 (zinc finger)"/>
    <property type="match status" value="1"/>
</dbReference>
<dbReference type="SUPFAM" id="SSF46942">
    <property type="entry name" value="Elongation factor TFIIS domain 2"/>
    <property type="match status" value="1"/>
</dbReference>
<feature type="compositionally biased region" description="Basic and acidic residues" evidence="9">
    <location>
        <begin position="1211"/>
        <end position="1222"/>
    </location>
</feature>
<feature type="region of interest" description="Disordered" evidence="9">
    <location>
        <begin position="1657"/>
        <end position="1700"/>
    </location>
</feature>
<evidence type="ECO:0000259" key="11">
    <source>
        <dbReference type="PROSITE" id="PS51321"/>
    </source>
</evidence>
<feature type="compositionally biased region" description="Polar residues" evidence="9">
    <location>
        <begin position="789"/>
        <end position="801"/>
    </location>
</feature>
<feature type="compositionally biased region" description="Pro residues" evidence="9">
    <location>
        <begin position="1569"/>
        <end position="1597"/>
    </location>
</feature>
<dbReference type="SUPFAM" id="SSF57903">
    <property type="entry name" value="FYVE/PHD zinc finger"/>
    <property type="match status" value="1"/>
</dbReference>
<feature type="compositionally biased region" description="Acidic residues" evidence="9">
    <location>
        <begin position="265"/>
        <end position="288"/>
    </location>
</feature>
<organism evidence="12 13">
    <name type="scientific">Diabrotica virgifera virgifera</name>
    <name type="common">western corn rootworm</name>
    <dbReference type="NCBI Taxonomy" id="50390"/>
    <lineage>
        <taxon>Eukaryota</taxon>
        <taxon>Metazoa</taxon>
        <taxon>Ecdysozoa</taxon>
        <taxon>Arthropoda</taxon>
        <taxon>Hexapoda</taxon>
        <taxon>Insecta</taxon>
        <taxon>Pterygota</taxon>
        <taxon>Neoptera</taxon>
        <taxon>Endopterygota</taxon>
        <taxon>Coleoptera</taxon>
        <taxon>Polyphaga</taxon>
        <taxon>Cucujiformia</taxon>
        <taxon>Chrysomeloidea</taxon>
        <taxon>Chrysomelidae</taxon>
        <taxon>Galerucinae</taxon>
        <taxon>Diabroticina</taxon>
        <taxon>Diabroticites</taxon>
        <taxon>Diabrotica</taxon>
    </lineage>
</organism>
<evidence type="ECO:0000313" key="13">
    <source>
        <dbReference type="Proteomes" id="UP001652700"/>
    </source>
</evidence>
<reference evidence="12" key="1">
    <citation type="submission" date="2025-05" db="UniProtKB">
        <authorList>
            <consortium name="EnsemblMetazoa"/>
        </authorList>
    </citation>
    <scope>IDENTIFICATION</scope>
</reference>
<dbReference type="EnsemblMetazoa" id="XM_050641743.1">
    <property type="protein sequence ID" value="XP_050497700.1"/>
    <property type="gene ID" value="LOC126878850"/>
</dbReference>
<feature type="region of interest" description="Disordered" evidence="9">
    <location>
        <begin position="256"/>
        <end position="288"/>
    </location>
</feature>
<feature type="compositionally biased region" description="Acidic residues" evidence="9">
    <location>
        <begin position="703"/>
        <end position="713"/>
    </location>
</feature>
<dbReference type="Pfam" id="PF07500">
    <property type="entry name" value="TFIIS_M"/>
    <property type="match status" value="1"/>
</dbReference>
<evidence type="ECO:0000256" key="1">
    <source>
        <dbReference type="ARBA" id="ARBA00004123"/>
    </source>
</evidence>
<keyword evidence="6" id="KW-0804">Transcription</keyword>
<proteinExistence type="predicted"/>
<dbReference type="Pfam" id="PF00628">
    <property type="entry name" value="PHD"/>
    <property type="match status" value="1"/>
</dbReference>
<dbReference type="Pfam" id="PF07744">
    <property type="entry name" value="SPOC"/>
    <property type="match status" value="1"/>
</dbReference>
<dbReference type="PROSITE" id="PS50016">
    <property type="entry name" value="ZF_PHD_2"/>
    <property type="match status" value="1"/>
</dbReference>
<dbReference type="Pfam" id="PF07533">
    <property type="entry name" value="BRK"/>
    <property type="match status" value="1"/>
</dbReference>
<keyword evidence="7" id="KW-0539">Nucleus</keyword>
<evidence type="ECO:0000256" key="8">
    <source>
        <dbReference type="PROSITE-ProRule" id="PRU00146"/>
    </source>
</evidence>
<evidence type="ECO:0000256" key="3">
    <source>
        <dbReference type="ARBA" id="ARBA00022771"/>
    </source>
</evidence>
<feature type="compositionally biased region" description="Basic and acidic residues" evidence="9">
    <location>
        <begin position="1873"/>
        <end position="1891"/>
    </location>
</feature>
<feature type="compositionally biased region" description="Polar residues" evidence="9">
    <location>
        <begin position="985"/>
        <end position="995"/>
    </location>
</feature>
<keyword evidence="2" id="KW-0479">Metal-binding</keyword>
<feature type="compositionally biased region" description="Polar residues" evidence="9">
    <location>
        <begin position="1673"/>
        <end position="1688"/>
    </location>
</feature>
<dbReference type="SMART" id="SM00592">
    <property type="entry name" value="BRK"/>
    <property type="match status" value="1"/>
</dbReference>
<evidence type="ECO:0000256" key="9">
    <source>
        <dbReference type="SAM" id="MobiDB-lite"/>
    </source>
</evidence>
<dbReference type="Gene3D" id="1.10.472.30">
    <property type="entry name" value="Transcription elongation factor S-II, central domain"/>
    <property type="match status" value="1"/>
</dbReference>
<dbReference type="PANTHER" id="PTHR11477:SF51">
    <property type="entry name" value="PROTEIN PARTNER OF SNF, ISOFORM B"/>
    <property type="match status" value="1"/>
</dbReference>
<evidence type="ECO:0000256" key="6">
    <source>
        <dbReference type="ARBA" id="ARBA00023163"/>
    </source>
</evidence>
<feature type="compositionally biased region" description="Basic and acidic residues" evidence="9">
    <location>
        <begin position="444"/>
        <end position="515"/>
    </location>
</feature>
<evidence type="ECO:0000256" key="5">
    <source>
        <dbReference type="ARBA" id="ARBA00023015"/>
    </source>
</evidence>
<dbReference type="PROSITE" id="PS51321">
    <property type="entry name" value="TFIIS_CENTRAL"/>
    <property type="match status" value="1"/>
</dbReference>
<feature type="compositionally biased region" description="Pro residues" evidence="9">
    <location>
        <begin position="1611"/>
        <end position="1620"/>
    </location>
</feature>
<feature type="compositionally biased region" description="Basic and acidic residues" evidence="9">
    <location>
        <begin position="957"/>
        <end position="971"/>
    </location>
</feature>
<dbReference type="Proteomes" id="UP001652700">
    <property type="component" value="Unplaced"/>
</dbReference>
<keyword evidence="5" id="KW-0805">Transcription regulation</keyword>
<feature type="domain" description="PHD-type" evidence="10">
    <location>
        <begin position="717"/>
        <end position="771"/>
    </location>
</feature>
<dbReference type="InterPro" id="IPR006576">
    <property type="entry name" value="BRK_domain"/>
</dbReference>
<evidence type="ECO:0000256" key="7">
    <source>
        <dbReference type="ARBA" id="ARBA00023242"/>
    </source>
</evidence>
<feature type="region of interest" description="Disordered" evidence="9">
    <location>
        <begin position="947"/>
        <end position="1050"/>
    </location>
</feature>
<dbReference type="InterPro" id="IPR012921">
    <property type="entry name" value="SPOC_C"/>
</dbReference>
<dbReference type="Gene3D" id="3.40.5.120">
    <property type="match status" value="1"/>
</dbReference>
<feature type="region of interest" description="Disordered" evidence="9">
    <location>
        <begin position="782"/>
        <end position="801"/>
    </location>
</feature>
<keyword evidence="3 8" id="KW-0863">Zinc-finger</keyword>
<feature type="region of interest" description="Disordered" evidence="9">
    <location>
        <begin position="304"/>
        <end position="515"/>
    </location>
</feature>
<dbReference type="InterPro" id="IPR013083">
    <property type="entry name" value="Znf_RING/FYVE/PHD"/>
</dbReference>
<feature type="compositionally biased region" description="Basic and acidic residues" evidence="9">
    <location>
        <begin position="997"/>
        <end position="1050"/>
    </location>
</feature>
<feature type="region of interest" description="Disordered" evidence="9">
    <location>
        <begin position="1341"/>
        <end position="1376"/>
    </location>
</feature>
<comment type="subcellular location">
    <subcellularLocation>
        <location evidence="1">Nucleus</location>
    </subcellularLocation>
</comment>
<name>A0ABM5JID9_DIAVI</name>
<feature type="region of interest" description="Disordered" evidence="9">
    <location>
        <begin position="658"/>
        <end position="715"/>
    </location>
</feature>
<dbReference type="PROSITE" id="PS01359">
    <property type="entry name" value="ZF_PHD_1"/>
    <property type="match status" value="1"/>
</dbReference>
<evidence type="ECO:0000313" key="12">
    <source>
        <dbReference type="EnsemblMetazoa" id="XP_050497700.1"/>
    </source>
</evidence>
<dbReference type="InterPro" id="IPR037259">
    <property type="entry name" value="BRK_sf"/>
</dbReference>
<accession>A0ABM5JID9</accession>
<evidence type="ECO:0000256" key="2">
    <source>
        <dbReference type="ARBA" id="ARBA00022723"/>
    </source>
</evidence>
<feature type="compositionally biased region" description="Basic and acidic residues" evidence="9">
    <location>
        <begin position="1185"/>
        <end position="1196"/>
    </location>
</feature>
<feature type="compositionally biased region" description="Basic and acidic residues" evidence="9">
    <location>
        <begin position="328"/>
        <end position="372"/>
    </location>
</feature>
<sequence>MANSVVKVTDLRDEEINDSLMLLVGVDGTVTPDQETVETYLRQKNGSTDLQIVKLKSSEKQGIDITVDNVTYVPDIVNEEIIKMDMDEIARNVYNFRLDHDYTPLTSPKSKTTPTDDVDELARTLSILDGPATGQILSAVDLSEPPPLILASAIKPKPSSKVKLIQSITISPPSNVVNNRKPPVLTPEVPLVKIQKEIKSPTVEEKLEELIKPSKEETTEPEKIEYEPLANLVTPKSKMKVVKPVRKIQSKLTKLKLKESLKEESSDEDSFLDDQLDEITSSEDNDSDFDIEEEIKVKLAGKRINKRTKPVEPSKPIKTIKHKTRAKEKKEDIKKEIPQEKEEEKVKEKKEEPKLDTKEVEKEAEVKPPEKKPVKKEKKIPKPIPDDFALFSTPDIIRRVGGKEPTTPSTPLTPEVSPIKPAKIVPTEHRKSLENSPHSVKARHSIDSKEKEKDKDKEKVKEKHQEHKIKDSKERRPSISEIKSKRLSVDEKSKPKDVKHDRRASDARKHEKSNIRQDGTVLNLDMASVEDIRSIILNEDTKSFTMDTIINTSDGQNLESNMNLDTTGLDLDPAILDNLNNDEISEDILYQVAQSLVSNPELQNAIDKGINEGVLDPMTVDNVVSSQDVSQQNTSNDVIQGGTQIVRPDGRVIIIPPLERPTTRSRNKKTTSVTAPAEDSKPSFKPIHKPLDDEHVSGNELDSSADEEEESEDDPNKLWCICNQPHNNRFMICCDTCEEWYHGKCVNITKTMGQQMEAEGKEWICLFCKDPKLRRPQAAARRIRKASRNSRTSTESSGSTAKKTETVANAISCVVCQKPARSNSVYCSEGCILAHAQGIETVLVYERSTGKMVTGNKVPSAANLDQWLKEHPGFEAVRSGEVKEVVTAKAGNLAQTKLKLVKNTTDHGVSLAVQKKGVSVGIIKHSPKQQQLHQQVKSALKASLLGAKQSPNKTPPHIKESPKAKFVKPEVLKSPPVTPNKPKLVQTTLVKTPQTSSEKKPKPPVSVKERERSSSITGKDKTKTPRQRKDSTKDREETTPQKPQENIRENVQKTVFEQLTNRLKGVTDLKLSEEEVKSISLEIESQLYKCFGDTGQKYRNKYRSLIFNIKDVKNQTLWRRICEKNITPYELVRLSTDDMANQELAQWREKEAKHQLDMIKKSELELLNCNRQYVLKTHKGEQVVEDDTGNKVDNTEMIKSLTEGSTLDSGESNRDTSKERDKKSTKHSHRDRDRNRSKDKEYRSHRSSSRDRDKDRSRRRSRSRDRKHSDRKKRSRSKERDRHRKSSHKSSRHKRDIISTTEKLDKKSKEILEQLVDSKIVPPLEDRLWKHVPQEDIVPGKAIESDSDHEPSSTVTIPTPPRVADSSEEDKNLPVSPEKEKDIFDFGIRSTSPPPITRPTEIWRGVINMVDVAQISIIAHEVSGDCVGLNKELTANLDIVGRISPDTVWDYIGKMKCSNSKGISLIRLNPTNIEEKMPYLALYSYLNSRDRLGVVKCVNKAVKDFYIYPLAPQKPIPQVLLPINGPGFEESRPSLLLGIIVRDKRKRPYVEPTPVSHLPAAKKSRISTPPLPVAPPPLAPPPPPPPPPRSYTPPPVNDPRLNKKLPTPATLAPPPPPAEPITIPPPVVPISVPPPPPPLTIASSILPSVIPGLEPPTPPPIVILEEDEPYSPGDSSDSDVQIIESSSPKQPPPASTTCSATSYPEIPGLTLGFSANPIEVQRQIEELNKKIEMQKSEITSMTQNIASSEIGTSALASIALPNNLQQILDSIRTKKEAIDTVVASVEQTIQSDLTIPLMIPKTFTRPLNNTSVAPPPPFLESSSDTIPLKLPPKPLIKPTSVNSPLLDDKPSVLSSLSAEDLIKKAAEMLGETGGDKRTSERELPVAKRSRTEVNLPPVPGVNNDP</sequence>
<evidence type="ECO:0008006" key="14">
    <source>
        <dbReference type="Google" id="ProtNLM"/>
    </source>
</evidence>
<feature type="compositionally biased region" description="Basic and acidic residues" evidence="9">
    <location>
        <begin position="1230"/>
        <end position="1256"/>
    </location>
</feature>
<feature type="compositionally biased region" description="Basic residues" evidence="9">
    <location>
        <begin position="1257"/>
        <end position="1295"/>
    </location>
</feature>
<feature type="compositionally biased region" description="Low complexity" evidence="9">
    <location>
        <begin position="405"/>
        <end position="414"/>
    </location>
</feature>
<dbReference type="SMART" id="SM00249">
    <property type="entry name" value="PHD"/>
    <property type="match status" value="1"/>
</dbReference>
<dbReference type="GeneID" id="126878850"/>
<dbReference type="InterPro" id="IPR011011">
    <property type="entry name" value="Znf_FYVE_PHD"/>
</dbReference>
<dbReference type="SMART" id="SM00510">
    <property type="entry name" value="TFS2M"/>
    <property type="match status" value="1"/>
</dbReference>
<dbReference type="InterPro" id="IPR001965">
    <property type="entry name" value="Znf_PHD"/>
</dbReference>
<feature type="compositionally biased region" description="Basic residues" evidence="9">
    <location>
        <begin position="318"/>
        <end position="327"/>
    </location>
</feature>
<dbReference type="InterPro" id="IPR036575">
    <property type="entry name" value="TFIIS_cen_dom_sf"/>
</dbReference>
<dbReference type="RefSeq" id="XP_050497700.1">
    <property type="nucleotide sequence ID" value="XM_050641743.1"/>
</dbReference>
<evidence type="ECO:0000256" key="4">
    <source>
        <dbReference type="ARBA" id="ARBA00022833"/>
    </source>
</evidence>
<protein>
    <recommendedName>
        <fullName evidence="14">Death-inducer obliterator 1</fullName>
    </recommendedName>
</protein>
<feature type="region of interest" description="Disordered" evidence="9">
    <location>
        <begin position="1550"/>
        <end position="1620"/>
    </location>
</feature>